<dbReference type="AlphaFoldDB" id="A0A3R7QVT2"/>
<dbReference type="Gene3D" id="1.20.1070.10">
    <property type="entry name" value="Rhodopsin 7-helix transmembrane proteins"/>
    <property type="match status" value="1"/>
</dbReference>
<protein>
    <submittedName>
        <fullName evidence="13">Moody, isoform C</fullName>
    </submittedName>
</protein>
<feature type="compositionally biased region" description="Low complexity" evidence="10">
    <location>
        <begin position="320"/>
        <end position="333"/>
    </location>
</feature>
<keyword evidence="7 11" id="KW-0472">Membrane</keyword>
<keyword evidence="9" id="KW-0807">Transducer</keyword>
<keyword evidence="3" id="KW-1003">Cell membrane</keyword>
<dbReference type="Proteomes" id="UP000283509">
    <property type="component" value="Unassembled WGS sequence"/>
</dbReference>
<feature type="transmembrane region" description="Helical" evidence="11">
    <location>
        <begin position="205"/>
        <end position="224"/>
    </location>
</feature>
<keyword evidence="4 11" id="KW-0812">Transmembrane</keyword>
<dbReference type="PROSITE" id="PS50262">
    <property type="entry name" value="G_PROTEIN_RECEP_F1_2"/>
    <property type="match status" value="1"/>
</dbReference>
<feature type="compositionally biased region" description="Polar residues" evidence="10">
    <location>
        <begin position="334"/>
        <end position="344"/>
    </location>
</feature>
<gene>
    <name evidence="13" type="ORF">C7M84_001151</name>
</gene>
<keyword evidence="5 11" id="KW-1133">Transmembrane helix</keyword>
<evidence type="ECO:0000256" key="9">
    <source>
        <dbReference type="ARBA" id="ARBA00023224"/>
    </source>
</evidence>
<feature type="transmembrane region" description="Helical" evidence="11">
    <location>
        <begin position="129"/>
        <end position="152"/>
    </location>
</feature>
<feature type="transmembrane region" description="Helical" evidence="11">
    <location>
        <begin position="379"/>
        <end position="401"/>
    </location>
</feature>
<feature type="region of interest" description="Disordered" evidence="10">
    <location>
        <begin position="313"/>
        <end position="344"/>
    </location>
</feature>
<evidence type="ECO:0000256" key="10">
    <source>
        <dbReference type="SAM" id="MobiDB-lite"/>
    </source>
</evidence>
<evidence type="ECO:0000256" key="4">
    <source>
        <dbReference type="ARBA" id="ARBA00022692"/>
    </source>
</evidence>
<dbReference type="EMBL" id="QCYY01001152">
    <property type="protein sequence ID" value="ROT80102.1"/>
    <property type="molecule type" value="Genomic_DNA"/>
</dbReference>
<dbReference type="SMART" id="SM01381">
    <property type="entry name" value="7TM_GPCR_Srsx"/>
    <property type="match status" value="1"/>
</dbReference>
<dbReference type="InterPro" id="IPR000276">
    <property type="entry name" value="GPCR_Rhodpsn"/>
</dbReference>
<keyword evidence="6" id="KW-0297">G-protein coupled receptor</keyword>
<dbReference type="PANTHER" id="PTHR24228:SF74">
    <property type="entry name" value="G-PROTEIN COUPLED RECEPTORS FAMILY 1 PROFILE DOMAIN-CONTAINING PROTEIN"/>
    <property type="match status" value="1"/>
</dbReference>
<evidence type="ECO:0000313" key="13">
    <source>
        <dbReference type="EMBL" id="ROT80102.1"/>
    </source>
</evidence>
<dbReference type="InterPro" id="IPR017452">
    <property type="entry name" value="GPCR_Rhodpsn_7TM"/>
</dbReference>
<reference evidence="13 14" key="1">
    <citation type="submission" date="2018-04" db="EMBL/GenBank/DDBJ databases">
        <authorList>
            <person name="Zhang X."/>
            <person name="Yuan J."/>
            <person name="Li F."/>
            <person name="Xiang J."/>
        </authorList>
    </citation>
    <scope>NUCLEOTIDE SEQUENCE [LARGE SCALE GENOMIC DNA]</scope>
    <source>
        <tissue evidence="13">Muscle</tissue>
    </source>
</reference>
<feature type="domain" description="G-protein coupled receptors family 1 profile" evidence="12">
    <location>
        <begin position="144"/>
        <end position="431"/>
    </location>
</feature>
<feature type="region of interest" description="Disordered" evidence="10">
    <location>
        <begin position="469"/>
        <end position="565"/>
    </location>
</feature>
<evidence type="ECO:0000256" key="1">
    <source>
        <dbReference type="ARBA" id="ARBA00004651"/>
    </source>
</evidence>
<name>A0A3R7QVT2_PENVA</name>
<evidence type="ECO:0000256" key="6">
    <source>
        <dbReference type="ARBA" id="ARBA00023040"/>
    </source>
</evidence>
<evidence type="ECO:0000256" key="5">
    <source>
        <dbReference type="ARBA" id="ARBA00022989"/>
    </source>
</evidence>
<organism evidence="13 14">
    <name type="scientific">Penaeus vannamei</name>
    <name type="common">Whiteleg shrimp</name>
    <name type="synonym">Litopenaeus vannamei</name>
    <dbReference type="NCBI Taxonomy" id="6689"/>
    <lineage>
        <taxon>Eukaryota</taxon>
        <taxon>Metazoa</taxon>
        <taxon>Ecdysozoa</taxon>
        <taxon>Arthropoda</taxon>
        <taxon>Crustacea</taxon>
        <taxon>Multicrustacea</taxon>
        <taxon>Malacostraca</taxon>
        <taxon>Eumalacostraca</taxon>
        <taxon>Eucarida</taxon>
        <taxon>Decapoda</taxon>
        <taxon>Dendrobranchiata</taxon>
        <taxon>Penaeoidea</taxon>
        <taxon>Penaeidae</taxon>
        <taxon>Penaeus</taxon>
    </lineage>
</organism>
<evidence type="ECO:0000256" key="8">
    <source>
        <dbReference type="ARBA" id="ARBA00023170"/>
    </source>
</evidence>
<dbReference type="PANTHER" id="PTHR24228">
    <property type="entry name" value="B2 BRADYKININ RECEPTOR/ANGIOTENSIN II RECEPTOR"/>
    <property type="match status" value="1"/>
</dbReference>
<evidence type="ECO:0000256" key="3">
    <source>
        <dbReference type="ARBA" id="ARBA00022475"/>
    </source>
</evidence>
<keyword evidence="8" id="KW-0675">Receptor</keyword>
<reference evidence="13 14" key="2">
    <citation type="submission" date="2019-01" db="EMBL/GenBank/DDBJ databases">
        <title>The decoding of complex shrimp genome reveals the adaptation for benthos swimmer, frequently molting mechanism and breeding impact on genome.</title>
        <authorList>
            <person name="Sun Y."/>
            <person name="Gao Y."/>
            <person name="Yu Y."/>
        </authorList>
    </citation>
    <scope>NUCLEOTIDE SEQUENCE [LARGE SCALE GENOMIC DNA]</scope>
    <source>
        <tissue evidence="13">Muscle</tissue>
    </source>
</reference>
<dbReference type="SUPFAM" id="SSF81321">
    <property type="entry name" value="Family A G protein-coupled receptor-like"/>
    <property type="match status" value="1"/>
</dbReference>
<evidence type="ECO:0000256" key="7">
    <source>
        <dbReference type="ARBA" id="ARBA00023136"/>
    </source>
</evidence>
<dbReference type="GO" id="GO:0005886">
    <property type="term" value="C:plasma membrane"/>
    <property type="evidence" value="ECO:0007669"/>
    <property type="project" value="UniProtKB-SubCell"/>
</dbReference>
<feature type="transmembrane region" description="Helical" evidence="11">
    <location>
        <begin position="413"/>
        <end position="434"/>
    </location>
</feature>
<evidence type="ECO:0000256" key="2">
    <source>
        <dbReference type="ARBA" id="ARBA00010663"/>
    </source>
</evidence>
<proteinExistence type="inferred from homology"/>
<accession>A0A3R7QVT2</accession>
<dbReference type="GO" id="GO:0004930">
    <property type="term" value="F:G protein-coupled receptor activity"/>
    <property type="evidence" value="ECO:0007669"/>
    <property type="project" value="UniProtKB-KW"/>
</dbReference>
<comment type="similarity">
    <text evidence="2">Belongs to the G-protein coupled receptor 1 family.</text>
</comment>
<feature type="transmembrane region" description="Helical" evidence="11">
    <location>
        <begin position="164"/>
        <end position="185"/>
    </location>
</feature>
<feature type="transmembrane region" description="Helical" evidence="11">
    <location>
        <begin position="236"/>
        <end position="256"/>
    </location>
</feature>
<sequence length="613" mass="67596">MLPAEELAKVTTDCEKRRDIVIKILPLSPRSLTSRVRLHYQVNPDLFAADAHTAMDYTSGMGGMGGMDPEMDIFTSTKLNVATEDDSTSQTDEELNALLANLTTPLPTLAADGSLAADGPNYPKNMLGFTAACAFIIAVIGTFGNLLTIIALPMSKKLRTTATAFVVNLAVVELLFCVFILPMSGAQYLFLQHTGDSLLSDRDCIFFAVTRALAVSLPRLYAIINRPAIMGCYITGIWIYSFLLKMPTAFKLLGHYTFNSDTMECDMSNKNRKSRFIMIIIEAVVPVLTIIILYIFVFVMVKLSTARVNRASSRGKVPPAASSTTSTSSTSATNQRKGSNSSFKSLKKMVSESNLRARFTHQSSTVSQRLNTSRRDMRVARTIFIIFVLVLVCSVPVMMVHTFDPLVSHPVRFLFLHILYWIQYCLNLVVYVLMNRQYRDAYVECLARVFPRLKQHHGRRFFWEKASISSKPPHPNTSTRPRFDSAGNPGDSIVSCDGDPPSAAGGGAGAIAPQGRLSAIPEGHSSSAANDSGALAQQERLHRRPAARERVQGVTGRRRLQSLTRGDLQEEFRRLGDMASSAEDDVPFFYNMSTTRRNDYSGVTSMVVSVVGC</sequence>
<comment type="caution">
    <text evidence="13">The sequence shown here is derived from an EMBL/GenBank/DDBJ whole genome shotgun (WGS) entry which is preliminary data.</text>
</comment>
<dbReference type="OrthoDB" id="10044919at2759"/>
<evidence type="ECO:0000313" key="14">
    <source>
        <dbReference type="Proteomes" id="UP000283509"/>
    </source>
</evidence>
<evidence type="ECO:0000259" key="12">
    <source>
        <dbReference type="PROSITE" id="PS50262"/>
    </source>
</evidence>
<dbReference type="Pfam" id="PF00001">
    <property type="entry name" value="7tm_1"/>
    <property type="match status" value="1"/>
</dbReference>
<dbReference type="PRINTS" id="PR00237">
    <property type="entry name" value="GPCRRHODOPSN"/>
</dbReference>
<comment type="subcellular location">
    <subcellularLocation>
        <location evidence="1">Cell membrane</location>
        <topology evidence="1">Multi-pass membrane protein</topology>
    </subcellularLocation>
</comment>
<keyword evidence="14" id="KW-1185">Reference proteome</keyword>
<evidence type="ECO:0000256" key="11">
    <source>
        <dbReference type="SAM" id="Phobius"/>
    </source>
</evidence>
<feature type="transmembrane region" description="Helical" evidence="11">
    <location>
        <begin position="276"/>
        <end position="301"/>
    </location>
</feature>